<feature type="compositionally biased region" description="Low complexity" evidence="9">
    <location>
        <begin position="1"/>
        <end position="43"/>
    </location>
</feature>
<dbReference type="GeneID" id="19012379"/>
<dbReference type="GO" id="GO:0003991">
    <property type="term" value="F:acetylglutamate kinase activity"/>
    <property type="evidence" value="ECO:0007669"/>
    <property type="project" value="UniProtKB-EC"/>
</dbReference>
<reference evidence="11 12" key="1">
    <citation type="submission" date="2011-10" db="EMBL/GenBank/DDBJ databases">
        <authorList>
            <person name="Genoscope - CEA"/>
        </authorList>
    </citation>
    <scope>NUCLEOTIDE SEQUENCE [LARGE SCALE GENOMIC DNA]</scope>
    <source>
        <strain evidence="11 12">RCC 1105</strain>
    </source>
</reference>
<gene>
    <name evidence="11" type="ordered locus">Bathy12g01680</name>
</gene>
<dbReference type="HAMAP" id="MF_00082">
    <property type="entry name" value="ArgB"/>
    <property type="match status" value="1"/>
</dbReference>
<feature type="domain" description="Aspartate/glutamate/uridylate kinase" evidence="10">
    <location>
        <begin position="134"/>
        <end position="376"/>
    </location>
</feature>
<proteinExistence type="inferred from homology"/>
<accession>K8FBV8</accession>
<dbReference type="STRING" id="41875.K8FBV8"/>
<dbReference type="Gene3D" id="3.40.1160.10">
    <property type="entry name" value="Acetylglutamate kinase-like"/>
    <property type="match status" value="1"/>
</dbReference>
<sequence>MRCASSPAPVSVSAAKAASSSSSSSRCCFRRSCSPSTSSSSSSQRRRLFLSNPGGFSVRAAALSSDDDTNNSAAAAAAAATTTTTTSGGGGGKGGSEEPKKGTAKIQRISAENSNRVNILSEALPYLQRFQGQTVVVKYGGAAMQSKELKAAVIRDICLLATVGINMVLVHGGGPEINKMLEVVGIEPNFKNGLRVTDDATMEVVEMVLTGKVNKELVALINNNSADRGDGGGRAVGVCGKDGNLLRGKVKDKDLGWVGEIESVDPKLLTTLINGGFVPVIATVAQDSKGNALNVNADTAAGAIAAALNAQKLVLMTDVAGVCTDKDDVDSLIRTVTFTKAEEMIASGIIAGGMIPKVTDCMNALRGGCVSGHIIDGRAPHSLLLEILTDEGCGTMITTDES</sequence>
<dbReference type="CDD" id="cd04250">
    <property type="entry name" value="AAK_NAGK-C"/>
    <property type="match status" value="1"/>
</dbReference>
<evidence type="ECO:0000256" key="9">
    <source>
        <dbReference type="SAM" id="MobiDB-lite"/>
    </source>
</evidence>
<name>K8FBV8_9CHLO</name>
<evidence type="ECO:0000259" key="10">
    <source>
        <dbReference type="Pfam" id="PF00696"/>
    </source>
</evidence>
<feature type="region of interest" description="Disordered" evidence="9">
    <location>
        <begin position="74"/>
        <end position="105"/>
    </location>
</feature>
<dbReference type="EMBL" id="FO082267">
    <property type="protein sequence ID" value="CCO19138.1"/>
    <property type="molecule type" value="Genomic_DNA"/>
</dbReference>
<dbReference type="eggNOG" id="KOG2436">
    <property type="taxonomic scope" value="Eukaryota"/>
</dbReference>
<dbReference type="PANTHER" id="PTHR23342">
    <property type="entry name" value="N-ACETYLGLUTAMATE SYNTHASE"/>
    <property type="match status" value="1"/>
</dbReference>
<dbReference type="InterPro" id="IPR037528">
    <property type="entry name" value="ArgB"/>
</dbReference>
<evidence type="ECO:0000256" key="5">
    <source>
        <dbReference type="ARBA" id="ARBA00022679"/>
    </source>
</evidence>
<evidence type="ECO:0000256" key="2">
    <source>
        <dbReference type="ARBA" id="ARBA00013065"/>
    </source>
</evidence>
<organism evidence="11 12">
    <name type="scientific">Bathycoccus prasinos</name>
    <dbReference type="NCBI Taxonomy" id="41875"/>
    <lineage>
        <taxon>Eukaryota</taxon>
        <taxon>Viridiplantae</taxon>
        <taxon>Chlorophyta</taxon>
        <taxon>Mamiellophyceae</taxon>
        <taxon>Mamiellales</taxon>
        <taxon>Bathycoccaceae</taxon>
        <taxon>Bathycoccus</taxon>
    </lineage>
</organism>
<dbReference type="KEGG" id="bpg:Bathy12g01680"/>
<dbReference type="InterPro" id="IPR004662">
    <property type="entry name" value="AcgluKinase_fam"/>
</dbReference>
<evidence type="ECO:0000256" key="3">
    <source>
        <dbReference type="ARBA" id="ARBA00022571"/>
    </source>
</evidence>
<evidence type="ECO:0000256" key="4">
    <source>
        <dbReference type="ARBA" id="ARBA00022605"/>
    </source>
</evidence>
<keyword evidence="6" id="KW-0547">Nucleotide-binding</keyword>
<keyword evidence="12" id="KW-1185">Reference proteome</keyword>
<feature type="compositionally biased region" description="Low complexity" evidence="9">
    <location>
        <begin position="74"/>
        <end position="86"/>
    </location>
</feature>
<evidence type="ECO:0000313" key="11">
    <source>
        <dbReference type="EMBL" id="CCO19138.1"/>
    </source>
</evidence>
<dbReference type="PRINTS" id="PR00474">
    <property type="entry name" value="GLU5KINASE"/>
</dbReference>
<protein>
    <recommendedName>
        <fullName evidence="2">acetylglutamate kinase</fullName>
        <ecNumber evidence="2">2.7.2.8</ecNumber>
    </recommendedName>
</protein>
<evidence type="ECO:0000256" key="8">
    <source>
        <dbReference type="ARBA" id="ARBA00022840"/>
    </source>
</evidence>
<dbReference type="AlphaFoldDB" id="K8FBV8"/>
<evidence type="ECO:0000256" key="6">
    <source>
        <dbReference type="ARBA" id="ARBA00022741"/>
    </source>
</evidence>
<dbReference type="SUPFAM" id="SSF53633">
    <property type="entry name" value="Carbamate kinase-like"/>
    <property type="match status" value="1"/>
</dbReference>
<dbReference type="NCBIfam" id="TIGR00761">
    <property type="entry name" value="argB"/>
    <property type="match status" value="1"/>
</dbReference>
<dbReference type="EC" id="2.7.2.8" evidence="2"/>
<evidence type="ECO:0000256" key="7">
    <source>
        <dbReference type="ARBA" id="ARBA00022777"/>
    </source>
</evidence>
<dbReference type="RefSeq" id="XP_007510023.1">
    <property type="nucleotide sequence ID" value="XM_007509961.1"/>
</dbReference>
<dbReference type="FunFam" id="3.40.1160.10:FF:000004">
    <property type="entry name" value="Acetylglutamate kinase"/>
    <property type="match status" value="1"/>
</dbReference>
<keyword evidence="3" id="KW-0055">Arginine biosynthesis</keyword>
<dbReference type="PANTHER" id="PTHR23342:SF0">
    <property type="entry name" value="N-ACETYLGLUTAMATE SYNTHASE, MITOCHONDRIAL"/>
    <property type="match status" value="1"/>
</dbReference>
<dbReference type="InterPro" id="IPR036393">
    <property type="entry name" value="AceGlu_kinase-like_sf"/>
</dbReference>
<comment type="pathway">
    <text evidence="1">Amino-acid biosynthesis; L-arginine biosynthesis; N(2)-acetyl-L-ornithine from L-glutamate: step 2/4.</text>
</comment>
<dbReference type="InterPro" id="IPR041727">
    <property type="entry name" value="NAGK-C"/>
</dbReference>
<keyword evidence="8" id="KW-0067">ATP-binding</keyword>
<dbReference type="Pfam" id="PF00696">
    <property type="entry name" value="AA_kinase"/>
    <property type="match status" value="1"/>
</dbReference>
<dbReference type="Proteomes" id="UP000198341">
    <property type="component" value="Chromosome 12"/>
</dbReference>
<dbReference type="InterPro" id="IPR001048">
    <property type="entry name" value="Asp/Glu/Uridylate_kinase"/>
</dbReference>
<keyword evidence="4" id="KW-0028">Amino-acid biosynthesis</keyword>
<dbReference type="GO" id="GO:0006526">
    <property type="term" value="P:L-arginine biosynthetic process"/>
    <property type="evidence" value="ECO:0007669"/>
    <property type="project" value="UniProtKB-KW"/>
</dbReference>
<evidence type="ECO:0000313" key="12">
    <source>
        <dbReference type="Proteomes" id="UP000198341"/>
    </source>
</evidence>
<dbReference type="GO" id="GO:0005524">
    <property type="term" value="F:ATP binding"/>
    <property type="evidence" value="ECO:0007669"/>
    <property type="project" value="UniProtKB-KW"/>
</dbReference>
<keyword evidence="7 11" id="KW-0418">Kinase</keyword>
<dbReference type="InterPro" id="IPR001057">
    <property type="entry name" value="Glu/AcGlu_kinase"/>
</dbReference>
<keyword evidence="5" id="KW-0808">Transferase</keyword>
<feature type="region of interest" description="Disordered" evidence="9">
    <location>
        <begin position="1"/>
        <end position="49"/>
    </location>
</feature>
<evidence type="ECO:0000256" key="1">
    <source>
        <dbReference type="ARBA" id="ARBA00004828"/>
    </source>
</evidence>
<dbReference type="OrthoDB" id="438291at2759"/>
<dbReference type="GO" id="GO:0005737">
    <property type="term" value="C:cytoplasm"/>
    <property type="evidence" value="ECO:0007669"/>
    <property type="project" value="InterPro"/>
</dbReference>